<reference evidence="1" key="1">
    <citation type="submission" date="2023-04" db="EMBL/GenBank/DDBJ databases">
        <title>Draft Genome sequencing of Naganishia species isolated from polar environments using Oxford Nanopore Technology.</title>
        <authorList>
            <person name="Leo P."/>
            <person name="Venkateswaran K."/>
        </authorList>
    </citation>
    <scope>NUCLEOTIDE SEQUENCE</scope>
    <source>
        <strain evidence="1">DBVPG 5303</strain>
    </source>
</reference>
<protein>
    <submittedName>
        <fullName evidence="1">Uncharacterized protein</fullName>
    </submittedName>
</protein>
<keyword evidence="2" id="KW-1185">Reference proteome</keyword>
<sequence length="92" mass="10275">MKQETAEKAIVNGKALSLHEKDLVHITVGQETSMTKTQRQNALEKFALQMAIHSSLTRRQKVKTADIAVQQQQQQLAATLALIKASLQNHTR</sequence>
<accession>A0ACC2XX21</accession>
<organism evidence="1 2">
    <name type="scientific">Naganishia onofrii</name>
    <dbReference type="NCBI Taxonomy" id="1851511"/>
    <lineage>
        <taxon>Eukaryota</taxon>
        <taxon>Fungi</taxon>
        <taxon>Dikarya</taxon>
        <taxon>Basidiomycota</taxon>
        <taxon>Agaricomycotina</taxon>
        <taxon>Tremellomycetes</taxon>
        <taxon>Filobasidiales</taxon>
        <taxon>Filobasidiaceae</taxon>
        <taxon>Naganishia</taxon>
    </lineage>
</organism>
<dbReference type="Proteomes" id="UP001234202">
    <property type="component" value="Unassembled WGS sequence"/>
</dbReference>
<name>A0ACC2XX21_9TREE</name>
<comment type="caution">
    <text evidence="1">The sequence shown here is derived from an EMBL/GenBank/DDBJ whole genome shotgun (WGS) entry which is preliminary data.</text>
</comment>
<gene>
    <name evidence="1" type="ORF">QFC24_000411</name>
</gene>
<evidence type="ECO:0000313" key="2">
    <source>
        <dbReference type="Proteomes" id="UP001234202"/>
    </source>
</evidence>
<evidence type="ECO:0000313" key="1">
    <source>
        <dbReference type="EMBL" id="KAJ9128119.1"/>
    </source>
</evidence>
<proteinExistence type="predicted"/>
<dbReference type="EMBL" id="JASBWV010000001">
    <property type="protein sequence ID" value="KAJ9128119.1"/>
    <property type="molecule type" value="Genomic_DNA"/>
</dbReference>